<organism evidence="2 3">
    <name type="scientific">Sinomonas cyclohexanicum</name>
    <name type="common">Corynebacterium cyclohexanicum</name>
    <dbReference type="NCBI Taxonomy" id="322009"/>
    <lineage>
        <taxon>Bacteria</taxon>
        <taxon>Bacillati</taxon>
        <taxon>Actinomycetota</taxon>
        <taxon>Actinomycetes</taxon>
        <taxon>Micrococcales</taxon>
        <taxon>Micrococcaceae</taxon>
        <taxon>Sinomonas</taxon>
    </lineage>
</organism>
<accession>A0ABM7PUR3</accession>
<protein>
    <recommendedName>
        <fullName evidence="1">TIR domain-containing protein</fullName>
    </recommendedName>
</protein>
<feature type="domain" description="TIR" evidence="1">
    <location>
        <begin position="3"/>
        <end position="97"/>
    </location>
</feature>
<dbReference type="InterPro" id="IPR035897">
    <property type="entry name" value="Toll_tir_struct_dom_sf"/>
</dbReference>
<sequence>MKVFLSWAGDFSRKVAEHFADWLPSVIQECHDPYISTETPKGSPWFETITRNLDLCDVGIVFVTSDNMARPWLNFEAGAMLKKFDRPGVCPILVNIGKADYVGPMDNLQLTEIGDRKDMLKLLGTINDRCQSPLDQKILDRSFDFNWDDLVQAVSRASKAQGEPKAEERGLGEKVDEILTLVRGIPENIVSRERHPSRILDQLRDQDARERELRNDHRVRMEVFAAIHGSQYGFDTEDEQVMVLDYVGDLRSPSALIVKRSGGNGEAREVPFGEITITPF</sequence>
<dbReference type="InterPro" id="IPR000157">
    <property type="entry name" value="TIR_dom"/>
</dbReference>
<name>A0ABM7PUR3_SINCY</name>
<evidence type="ECO:0000259" key="1">
    <source>
        <dbReference type="Pfam" id="PF13676"/>
    </source>
</evidence>
<dbReference type="RefSeq" id="WP_229232652.1">
    <property type="nucleotide sequence ID" value="NZ_AP024525.1"/>
</dbReference>
<dbReference type="SUPFAM" id="SSF52200">
    <property type="entry name" value="Toll/Interleukin receptor TIR domain"/>
    <property type="match status" value="1"/>
</dbReference>
<keyword evidence="3" id="KW-1185">Reference proteome</keyword>
<proteinExistence type="predicted"/>
<dbReference type="Gene3D" id="3.40.50.10140">
    <property type="entry name" value="Toll/interleukin-1 receptor homology (TIR) domain"/>
    <property type="match status" value="1"/>
</dbReference>
<dbReference type="Proteomes" id="UP001319861">
    <property type="component" value="Chromosome"/>
</dbReference>
<dbReference type="EMBL" id="AP024525">
    <property type="protein sequence ID" value="BCT75990.1"/>
    <property type="molecule type" value="Genomic_DNA"/>
</dbReference>
<dbReference type="Pfam" id="PF13676">
    <property type="entry name" value="TIR_2"/>
    <property type="match status" value="1"/>
</dbReference>
<evidence type="ECO:0000313" key="2">
    <source>
        <dbReference type="EMBL" id="BCT75990.1"/>
    </source>
</evidence>
<gene>
    <name evidence="2" type="ORF">SCMU_18320</name>
</gene>
<reference evidence="2 3" key="1">
    <citation type="journal article" date="2021" name="J. Biosci. Bioeng.">
        <title>Identification and characterization of a chc gene cluster responsible for the aromatization pathway of cyclohexanecarboxylate degradation in Sinomonas cyclohexanicum ATCC 51369.</title>
        <authorList>
            <person name="Yamamoto T."/>
            <person name="Hasegawa Y."/>
            <person name="Lau P.C.K."/>
            <person name="Iwaki H."/>
        </authorList>
    </citation>
    <scope>NUCLEOTIDE SEQUENCE [LARGE SCALE GENOMIC DNA]</scope>
    <source>
        <strain evidence="2 3">ATCC 51369</strain>
    </source>
</reference>
<evidence type="ECO:0000313" key="3">
    <source>
        <dbReference type="Proteomes" id="UP001319861"/>
    </source>
</evidence>